<keyword evidence="2" id="KW-0812">Transmembrane</keyword>
<evidence type="ECO:0000313" key="4">
    <source>
        <dbReference type="Proteomes" id="UP000823641"/>
    </source>
</evidence>
<gene>
    <name evidence="3" type="ORF">IAA73_01260</name>
</gene>
<keyword evidence="2" id="KW-0472">Membrane</keyword>
<proteinExistence type="predicted"/>
<comment type="caution">
    <text evidence="3">The sequence shown here is derived from an EMBL/GenBank/DDBJ whole genome shotgun (WGS) entry which is preliminary data.</text>
</comment>
<name>A0A9D9HRH9_9BACT</name>
<dbReference type="AlphaFoldDB" id="A0A9D9HRH9"/>
<feature type="coiled-coil region" evidence="1">
    <location>
        <begin position="192"/>
        <end position="226"/>
    </location>
</feature>
<feature type="coiled-coil region" evidence="1">
    <location>
        <begin position="251"/>
        <end position="324"/>
    </location>
</feature>
<evidence type="ECO:0000256" key="2">
    <source>
        <dbReference type="SAM" id="Phobius"/>
    </source>
</evidence>
<dbReference type="Proteomes" id="UP000823641">
    <property type="component" value="Unassembled WGS sequence"/>
</dbReference>
<sequence>MNFNFYLIGTPSGRYSQYPNDYTVPIFTELQKGLQGGQLVIHREMNLVHYAFFECLDENQMIGFGLIFNNARLQKPCELINLFRFIVEKKLVDSGTIYQYAKDGKLTFQVKMMNECLHEYNRLKDFINLELEQNASKYGIEPLRTVYNGIKTIETIDDNVTDAQIINLTNQHNTVIVKERSGIEHGYIPKLIASLREQYQTAIQKNEKLQDDLAKLNRAKKQYRWVAFLSITIVFCLIGIYFLNDNLSGIINNQSSNIKKLQITLQEQKKDYTHVCDSLGNEIDDLESDLKKQKHNLNLTRDSLNSITKSLGEAQNVLSELKNDFPIQISRIEIGNTYQGGDIETDYGNAIYSSRTMFLQPRITYRGINTSKYVKLKTRWYDPDGKIRRGKNSPKGFSQEKTIFVHEGYNTITLLGWGNKNKGHWGKGNYRLEIWYEDICLKAKSFTVY</sequence>
<evidence type="ECO:0000256" key="1">
    <source>
        <dbReference type="SAM" id="Coils"/>
    </source>
</evidence>
<reference evidence="3" key="1">
    <citation type="submission" date="2020-10" db="EMBL/GenBank/DDBJ databases">
        <authorList>
            <person name="Gilroy R."/>
        </authorList>
    </citation>
    <scope>NUCLEOTIDE SEQUENCE</scope>
    <source>
        <strain evidence="3">G3-3990</strain>
    </source>
</reference>
<keyword evidence="1" id="KW-0175">Coiled coil</keyword>
<evidence type="ECO:0000313" key="3">
    <source>
        <dbReference type="EMBL" id="MBO8458954.1"/>
    </source>
</evidence>
<organism evidence="3 4">
    <name type="scientific">Candidatus Gallipaludibacter merdavium</name>
    <dbReference type="NCBI Taxonomy" id="2840839"/>
    <lineage>
        <taxon>Bacteria</taxon>
        <taxon>Pseudomonadati</taxon>
        <taxon>Bacteroidota</taxon>
        <taxon>Bacteroidia</taxon>
        <taxon>Bacteroidales</taxon>
        <taxon>Candidatus Gallipaludibacter</taxon>
    </lineage>
</organism>
<accession>A0A9D9HRH9</accession>
<keyword evidence="2" id="KW-1133">Transmembrane helix</keyword>
<feature type="transmembrane region" description="Helical" evidence="2">
    <location>
        <begin position="225"/>
        <end position="243"/>
    </location>
</feature>
<reference evidence="3" key="2">
    <citation type="journal article" date="2021" name="PeerJ">
        <title>Extensive microbial diversity within the chicken gut microbiome revealed by metagenomics and culture.</title>
        <authorList>
            <person name="Gilroy R."/>
            <person name="Ravi A."/>
            <person name="Getino M."/>
            <person name="Pursley I."/>
            <person name="Horton D.L."/>
            <person name="Alikhan N.F."/>
            <person name="Baker D."/>
            <person name="Gharbi K."/>
            <person name="Hall N."/>
            <person name="Watson M."/>
            <person name="Adriaenssens E.M."/>
            <person name="Foster-Nyarko E."/>
            <person name="Jarju S."/>
            <person name="Secka A."/>
            <person name="Antonio M."/>
            <person name="Oren A."/>
            <person name="Chaudhuri R.R."/>
            <person name="La Ragione R."/>
            <person name="Hildebrand F."/>
            <person name="Pallen M.J."/>
        </authorList>
    </citation>
    <scope>NUCLEOTIDE SEQUENCE</scope>
    <source>
        <strain evidence="3">G3-3990</strain>
    </source>
</reference>
<protein>
    <submittedName>
        <fullName evidence="3">Uncharacterized protein</fullName>
    </submittedName>
</protein>
<dbReference type="EMBL" id="JADIMG010000008">
    <property type="protein sequence ID" value="MBO8458954.1"/>
    <property type="molecule type" value="Genomic_DNA"/>
</dbReference>